<accession>A0ABS6ER67</accession>
<gene>
    <name evidence="2" type="ORF">KQI75_06060</name>
</gene>
<evidence type="ECO:0000313" key="3">
    <source>
        <dbReference type="Proteomes" id="UP000783588"/>
    </source>
</evidence>
<protein>
    <submittedName>
        <fullName evidence="2">Uncharacterized protein</fullName>
    </submittedName>
</protein>
<dbReference type="EMBL" id="JAHLQI010000002">
    <property type="protein sequence ID" value="MBU5490188.1"/>
    <property type="molecule type" value="Genomic_DNA"/>
</dbReference>
<name>A0ABS6ER67_9FIRM</name>
<evidence type="ECO:0000256" key="1">
    <source>
        <dbReference type="SAM" id="MobiDB-lite"/>
    </source>
</evidence>
<proteinExistence type="predicted"/>
<dbReference type="Proteomes" id="UP000783588">
    <property type="component" value="Unassembled WGS sequence"/>
</dbReference>
<dbReference type="RefSeq" id="WP_216469828.1">
    <property type="nucleotide sequence ID" value="NZ_JAHLQI010000002.1"/>
</dbReference>
<keyword evidence="3" id="KW-1185">Reference proteome</keyword>
<reference evidence="2 3" key="1">
    <citation type="submission" date="2021-06" db="EMBL/GenBank/DDBJ databases">
        <authorList>
            <person name="Sun Q."/>
            <person name="Li D."/>
        </authorList>
    </citation>
    <scope>NUCLEOTIDE SEQUENCE [LARGE SCALE GENOMIC DNA]</scope>
    <source>
        <strain evidence="2 3">MSJd-7</strain>
    </source>
</reference>
<evidence type="ECO:0000313" key="2">
    <source>
        <dbReference type="EMBL" id="MBU5490188.1"/>
    </source>
</evidence>
<feature type="compositionally biased region" description="Polar residues" evidence="1">
    <location>
        <begin position="25"/>
        <end position="37"/>
    </location>
</feature>
<feature type="region of interest" description="Disordered" evidence="1">
    <location>
        <begin position="25"/>
        <end position="56"/>
    </location>
</feature>
<comment type="caution">
    <text evidence="2">The sequence shown here is derived from an EMBL/GenBank/DDBJ whole genome shotgun (WGS) entry which is preliminary data.</text>
</comment>
<sequence length="56" mass="6257">MGILGTLHNMAKSGQVNEIHSVINQERASANTSAQTSGKERRKFRHNMEISIASYR</sequence>
<organism evidence="2 3">
    <name type="scientific">Butyricicoccus intestinisimiae</name>
    <dbReference type="NCBI Taxonomy" id="2841509"/>
    <lineage>
        <taxon>Bacteria</taxon>
        <taxon>Bacillati</taxon>
        <taxon>Bacillota</taxon>
        <taxon>Clostridia</taxon>
        <taxon>Eubacteriales</taxon>
        <taxon>Butyricicoccaceae</taxon>
        <taxon>Butyricicoccus</taxon>
    </lineage>
</organism>